<evidence type="ECO:0000313" key="2">
    <source>
        <dbReference type="Proteomes" id="UP000008561"/>
    </source>
</evidence>
<dbReference type="eggNOG" id="ENOG5033YJK">
    <property type="taxonomic scope" value="Bacteria"/>
</dbReference>
<evidence type="ECO:0000313" key="1">
    <source>
        <dbReference type="EMBL" id="ABW67117.1"/>
    </source>
</evidence>
<dbReference type="STRING" id="96561.Dole_1311"/>
<sequence>MQNDFVHRFLFDEADLIMEDEKRSVPMVMDASKEGWVGIPHGGIGMGAIVELANDFAHCTCDNDLKYPVQCSFRMGGSEVRVGDAVTVEAVPTGSGISGRVIPEGSETPYITAEIGCGVENPEPEDGFREYIPENFSRLSGRLEHIPYYLNCFVCGVNRSAPGLKRQFHLWESPHGSIACAFSGFNTEDPETIHRFSRKGWLHPITQLAVLDETMGWGGFLAFANGGVSVRLNFTLLRKIGVDEKIVFFGRGEKVKGKIDKRMFFWASGCGAVVRDDGALEVVTASSGQWYALKSLTDQMENELIPKEQTQKIFAIAQTVASCKNE</sequence>
<accession>A8ZYB0</accession>
<name>A8ZYB0_DESOH</name>
<dbReference type="Proteomes" id="UP000008561">
    <property type="component" value="Chromosome"/>
</dbReference>
<dbReference type="KEGG" id="dol:Dole_1311"/>
<keyword evidence="2" id="KW-1185">Reference proteome</keyword>
<proteinExistence type="predicted"/>
<organism evidence="1 2">
    <name type="scientific">Desulfosudis oleivorans (strain DSM 6200 / JCM 39069 / Hxd3)</name>
    <name type="common">Desulfococcus oleovorans</name>
    <dbReference type="NCBI Taxonomy" id="96561"/>
    <lineage>
        <taxon>Bacteria</taxon>
        <taxon>Pseudomonadati</taxon>
        <taxon>Thermodesulfobacteriota</taxon>
        <taxon>Desulfobacteria</taxon>
        <taxon>Desulfobacterales</taxon>
        <taxon>Desulfosudaceae</taxon>
        <taxon>Desulfosudis</taxon>
    </lineage>
</organism>
<dbReference type="HOGENOM" id="CLU_882039_0_0_7"/>
<dbReference type="EMBL" id="CP000859">
    <property type="protein sequence ID" value="ABW67117.1"/>
    <property type="molecule type" value="Genomic_DNA"/>
</dbReference>
<protein>
    <submittedName>
        <fullName evidence="1">Uncharacterized protein</fullName>
    </submittedName>
</protein>
<reference evidence="1 2" key="1">
    <citation type="submission" date="2007-10" db="EMBL/GenBank/DDBJ databases">
        <title>Complete sequence of Desulfococcus oleovorans Hxd3.</title>
        <authorList>
            <consortium name="US DOE Joint Genome Institute"/>
            <person name="Copeland A."/>
            <person name="Lucas S."/>
            <person name="Lapidus A."/>
            <person name="Barry K."/>
            <person name="Glavina del Rio T."/>
            <person name="Dalin E."/>
            <person name="Tice H."/>
            <person name="Pitluck S."/>
            <person name="Kiss H."/>
            <person name="Brettin T."/>
            <person name="Bruce D."/>
            <person name="Detter J.C."/>
            <person name="Han C."/>
            <person name="Schmutz J."/>
            <person name="Larimer F."/>
            <person name="Land M."/>
            <person name="Hauser L."/>
            <person name="Kyrpides N."/>
            <person name="Kim E."/>
            <person name="Wawrik B."/>
            <person name="Richardson P."/>
        </authorList>
    </citation>
    <scope>NUCLEOTIDE SEQUENCE [LARGE SCALE GENOMIC DNA]</scope>
    <source>
        <strain evidence="2">DSM 6200 / JCM 39069 / Hxd3</strain>
    </source>
</reference>
<dbReference type="AlphaFoldDB" id="A8ZYB0"/>
<gene>
    <name evidence="1" type="ordered locus">Dole_1311</name>
</gene>